<reference evidence="9 10" key="1">
    <citation type="submission" date="2017-10" db="EMBL/GenBank/DDBJ databases">
        <title>Draft genome of Longibacter Salinarum.</title>
        <authorList>
            <person name="Goh K.M."/>
            <person name="Shamsir M.S."/>
            <person name="Lim S.W."/>
        </authorList>
    </citation>
    <scope>NUCLEOTIDE SEQUENCE [LARGE SCALE GENOMIC DNA]</scope>
    <source>
        <strain evidence="9 10">KCTC 52045</strain>
    </source>
</reference>
<dbReference type="InterPro" id="IPR000262">
    <property type="entry name" value="FMN-dep_DH"/>
</dbReference>
<dbReference type="FunFam" id="3.20.20.70:FF:000029">
    <property type="entry name" value="L-lactate dehydrogenase"/>
    <property type="match status" value="1"/>
</dbReference>
<dbReference type="InterPro" id="IPR012133">
    <property type="entry name" value="Alpha-hydoxy_acid_DH_FMN"/>
</dbReference>
<feature type="binding site" evidence="7">
    <location>
        <position position="156"/>
    </location>
    <ligand>
        <name>FMN</name>
        <dbReference type="ChEBI" id="CHEBI:58210"/>
    </ligand>
</feature>
<evidence type="ECO:0000256" key="4">
    <source>
        <dbReference type="ARBA" id="ARBA00023002"/>
    </source>
</evidence>
<comment type="cofactor">
    <cofactor evidence="1">
        <name>FMN</name>
        <dbReference type="ChEBI" id="CHEBI:58210"/>
    </cofactor>
</comment>
<feature type="binding site" evidence="7">
    <location>
        <begin position="78"/>
        <end position="80"/>
    </location>
    <ligand>
        <name>FMN</name>
        <dbReference type="ChEBI" id="CHEBI:58210"/>
    </ligand>
</feature>
<dbReference type="PANTHER" id="PTHR10578">
    <property type="entry name" value="S -2-HYDROXY-ACID OXIDASE-RELATED"/>
    <property type="match status" value="1"/>
</dbReference>
<dbReference type="Gene3D" id="3.20.20.70">
    <property type="entry name" value="Aldolase class I"/>
    <property type="match status" value="1"/>
</dbReference>
<evidence type="ECO:0000259" key="8">
    <source>
        <dbReference type="PROSITE" id="PS51349"/>
    </source>
</evidence>
<evidence type="ECO:0000256" key="5">
    <source>
        <dbReference type="ARBA" id="ARBA00024042"/>
    </source>
</evidence>
<comment type="similarity">
    <text evidence="5">Belongs to the FMN-dependent alpha-hydroxy acid dehydrogenase family.</text>
</comment>
<feature type="binding site" evidence="7">
    <location>
        <position position="130"/>
    </location>
    <ligand>
        <name>FMN</name>
        <dbReference type="ChEBI" id="CHEBI:58210"/>
    </ligand>
</feature>
<proteinExistence type="inferred from homology"/>
<dbReference type="PANTHER" id="PTHR10578:SF107">
    <property type="entry name" value="2-HYDROXYACID OXIDASE 1"/>
    <property type="match status" value="1"/>
</dbReference>
<protein>
    <submittedName>
        <fullName evidence="9">Alpha-hydroxy-acid oxidizing enzyme</fullName>
    </submittedName>
</protein>
<feature type="binding site" evidence="7">
    <location>
        <position position="107"/>
    </location>
    <ligand>
        <name>FMN</name>
        <dbReference type="ChEBI" id="CHEBI:58210"/>
    </ligand>
</feature>
<accession>A0A2A8CTQ0</accession>
<feature type="binding site" evidence="7">
    <location>
        <position position="253"/>
    </location>
    <ligand>
        <name>FMN</name>
        <dbReference type="ChEBI" id="CHEBI:58210"/>
    </ligand>
</feature>
<sequence>MSSIFSLEQYREKACKQLPKMVYDYYAGGASDEITLRNNDRAYDRLAIRYHVMQDVEDRSLSISIGGERIDCPILIAPTAFHRLASEQGELDTVRAAGNAGTVMILSTLATTAVEDVVAAASGPVWFQLYVYRDRQATRDLVRRAEAAGCSALVLTADAQVWSVRERDERNGFTLPEGISMQNLEASGKPTFPETEGSGLGAYVEQNFDRSLKWSDLDWLAGLTDLPVWIKGVVRGDDARRAAEHGADGVIVSNHGGRQLDTSPATITVLPEIVQALEGTGTEILMDGGIRRGTDVLKALALGADGVCIGRPILWGLAANGQAGVEDVLRILANELDVAMGLSGVTSVDDLTPDLIAPVAE</sequence>
<keyword evidence="4" id="KW-0560">Oxidoreductase</keyword>
<feature type="binding site" evidence="7">
    <location>
        <begin position="287"/>
        <end position="291"/>
    </location>
    <ligand>
        <name>FMN</name>
        <dbReference type="ChEBI" id="CHEBI:58210"/>
    </ligand>
</feature>
<evidence type="ECO:0000256" key="6">
    <source>
        <dbReference type="PIRSR" id="PIRSR000138-1"/>
    </source>
</evidence>
<keyword evidence="3 7" id="KW-0288">FMN</keyword>
<evidence type="ECO:0000313" key="10">
    <source>
        <dbReference type="Proteomes" id="UP000220102"/>
    </source>
</evidence>
<keyword evidence="10" id="KW-1185">Reference proteome</keyword>
<keyword evidence="2 7" id="KW-0285">Flavoprotein</keyword>
<feature type="binding site" evidence="7">
    <location>
        <position position="25"/>
    </location>
    <ligand>
        <name>glyoxylate</name>
        <dbReference type="ChEBI" id="CHEBI:36655"/>
    </ligand>
</feature>
<dbReference type="CDD" id="cd02809">
    <property type="entry name" value="alpha_hydroxyacid_oxid_FMN"/>
    <property type="match status" value="1"/>
</dbReference>
<comment type="caution">
    <text evidence="9">The sequence shown here is derived from an EMBL/GenBank/DDBJ whole genome shotgun (WGS) entry which is preliminary data.</text>
</comment>
<dbReference type="PROSITE" id="PS51349">
    <property type="entry name" value="FMN_HYDROXY_ACID_DH_2"/>
    <property type="match status" value="1"/>
</dbReference>
<feature type="binding site" evidence="7">
    <location>
        <position position="165"/>
    </location>
    <ligand>
        <name>glyoxylate</name>
        <dbReference type="ChEBI" id="CHEBI:36655"/>
    </ligand>
</feature>
<dbReference type="Proteomes" id="UP000220102">
    <property type="component" value="Unassembled WGS sequence"/>
</dbReference>
<feature type="domain" description="FMN hydroxy acid dehydrogenase" evidence="8">
    <location>
        <begin position="1"/>
        <end position="361"/>
    </location>
</feature>
<name>A0A2A8CTQ0_9BACT</name>
<evidence type="ECO:0000256" key="3">
    <source>
        <dbReference type="ARBA" id="ARBA00022643"/>
    </source>
</evidence>
<dbReference type="EMBL" id="PDEQ01000012">
    <property type="protein sequence ID" value="PEN11066.1"/>
    <property type="molecule type" value="Genomic_DNA"/>
</dbReference>
<feature type="binding site" evidence="7">
    <location>
        <position position="231"/>
    </location>
    <ligand>
        <name>FMN</name>
        <dbReference type="ChEBI" id="CHEBI:58210"/>
    </ligand>
</feature>
<dbReference type="InterPro" id="IPR037396">
    <property type="entry name" value="FMN_HAD"/>
</dbReference>
<organism evidence="9 10">
    <name type="scientific">Longibacter salinarum</name>
    <dbReference type="NCBI Taxonomy" id="1850348"/>
    <lineage>
        <taxon>Bacteria</taxon>
        <taxon>Pseudomonadati</taxon>
        <taxon>Rhodothermota</taxon>
        <taxon>Rhodothermia</taxon>
        <taxon>Rhodothermales</taxon>
        <taxon>Salisaetaceae</taxon>
        <taxon>Longibacter</taxon>
    </lineage>
</organism>
<dbReference type="GO" id="GO:0010181">
    <property type="term" value="F:FMN binding"/>
    <property type="evidence" value="ECO:0007669"/>
    <property type="project" value="InterPro"/>
</dbReference>
<dbReference type="Pfam" id="PF01070">
    <property type="entry name" value="FMN_dh"/>
    <property type="match status" value="1"/>
</dbReference>
<evidence type="ECO:0000256" key="1">
    <source>
        <dbReference type="ARBA" id="ARBA00001917"/>
    </source>
</evidence>
<dbReference type="PROSITE" id="PS00557">
    <property type="entry name" value="FMN_HYDROXY_ACID_DH_1"/>
    <property type="match status" value="1"/>
</dbReference>
<feature type="active site" description="Proton acceptor" evidence="6">
    <location>
        <position position="255"/>
    </location>
</feature>
<dbReference type="PIRSF" id="PIRSF000138">
    <property type="entry name" value="Al-hdrx_acd_dh"/>
    <property type="match status" value="1"/>
</dbReference>
<feature type="binding site" evidence="7">
    <location>
        <position position="255"/>
    </location>
    <ligand>
        <name>glyoxylate</name>
        <dbReference type="ChEBI" id="CHEBI:36655"/>
    </ligand>
</feature>
<feature type="binding site" evidence="7">
    <location>
        <position position="128"/>
    </location>
    <ligand>
        <name>FMN</name>
        <dbReference type="ChEBI" id="CHEBI:58210"/>
    </ligand>
</feature>
<feature type="binding site" evidence="7">
    <location>
        <begin position="310"/>
        <end position="311"/>
    </location>
    <ligand>
        <name>FMN</name>
        <dbReference type="ChEBI" id="CHEBI:58210"/>
    </ligand>
</feature>
<dbReference type="SUPFAM" id="SSF51395">
    <property type="entry name" value="FMN-linked oxidoreductases"/>
    <property type="match status" value="1"/>
</dbReference>
<gene>
    <name evidence="9" type="ORF">CRI94_16730</name>
</gene>
<dbReference type="InterPro" id="IPR013785">
    <property type="entry name" value="Aldolase_TIM"/>
</dbReference>
<evidence type="ECO:0000256" key="7">
    <source>
        <dbReference type="PIRSR" id="PIRSR000138-2"/>
    </source>
</evidence>
<dbReference type="GO" id="GO:0016614">
    <property type="term" value="F:oxidoreductase activity, acting on CH-OH group of donors"/>
    <property type="evidence" value="ECO:0007669"/>
    <property type="project" value="UniProtKB-ARBA"/>
</dbReference>
<dbReference type="AlphaFoldDB" id="A0A2A8CTQ0"/>
<feature type="binding site" evidence="7">
    <location>
        <position position="258"/>
    </location>
    <ligand>
        <name>FMN</name>
        <dbReference type="ChEBI" id="CHEBI:58210"/>
    </ligand>
</feature>
<dbReference type="InterPro" id="IPR008259">
    <property type="entry name" value="FMN_hydac_DH_AS"/>
</dbReference>
<dbReference type="OrthoDB" id="9770452at2"/>
<evidence type="ECO:0000313" key="9">
    <source>
        <dbReference type="EMBL" id="PEN11066.1"/>
    </source>
</evidence>
<evidence type="ECO:0000256" key="2">
    <source>
        <dbReference type="ARBA" id="ARBA00022630"/>
    </source>
</evidence>
<dbReference type="RefSeq" id="WP_098078898.1">
    <property type="nucleotide sequence ID" value="NZ_PDEQ01000012.1"/>
</dbReference>